<dbReference type="RefSeq" id="WP_172356428.1">
    <property type="nucleotide sequence ID" value="NZ_CP053661.1"/>
</dbReference>
<dbReference type="GO" id="GO:0016740">
    <property type="term" value="F:transferase activity"/>
    <property type="evidence" value="ECO:0007669"/>
    <property type="project" value="UniProtKB-KW"/>
</dbReference>
<dbReference type="Gene3D" id="3.90.550.10">
    <property type="entry name" value="Spore Coat Polysaccharide Biosynthesis Protein SpsA, Chain A"/>
    <property type="match status" value="1"/>
</dbReference>
<dbReference type="AlphaFoldDB" id="A0A6M8BHD2"/>
<dbReference type="SUPFAM" id="SSF53448">
    <property type="entry name" value="Nucleotide-diphospho-sugar transferases"/>
    <property type="match status" value="1"/>
</dbReference>
<evidence type="ECO:0000313" key="1">
    <source>
        <dbReference type="EMBL" id="QKD83051.1"/>
    </source>
</evidence>
<evidence type="ECO:0000313" key="2">
    <source>
        <dbReference type="Proteomes" id="UP000505210"/>
    </source>
</evidence>
<keyword evidence="1" id="KW-0808">Transferase</keyword>
<dbReference type="InterPro" id="IPR029044">
    <property type="entry name" value="Nucleotide-diphossugar_trans"/>
</dbReference>
<reference evidence="1 2" key="1">
    <citation type="submission" date="2020-05" db="EMBL/GenBank/DDBJ databases">
        <title>Complete genome sequence of of a novel Thermoleptolyngbya strain isolated from hot springs of Ganzi, Sichuan China.</title>
        <authorList>
            <person name="Tang J."/>
            <person name="Daroch M."/>
            <person name="Li L."/>
            <person name="Waleron K."/>
            <person name="Waleron M."/>
            <person name="Waleron M."/>
        </authorList>
    </citation>
    <scope>NUCLEOTIDE SEQUENCE [LARGE SCALE GENOMIC DNA]</scope>
    <source>
        <strain evidence="1 2">PKUAC-SCTA183</strain>
    </source>
</reference>
<proteinExistence type="predicted"/>
<dbReference type="KEGG" id="theu:HPC62_13365"/>
<accession>A0A6M8BHD2</accession>
<protein>
    <submittedName>
        <fullName evidence="1">Glycosyltransferase family 2 protein</fullName>
    </submittedName>
</protein>
<sequence>MKKAVAIIIFNRPDKTLKVLDKIRQAKPEKLFVIADGPRSENINDAKRCSQTRAIIDQVDWECEILKNYSEHNLGCGKRVASGLDWVFSLVDEAIILEDDCVPHSSFFSFCEELLDRYRDDARVMSICGKNVQFGRNSTKFSYYFSRYAHCWGWATWSRAWKYFDYDMLNWEMVKSENLLEDILGDSRSVGYWTSIFQSVYERRYQSASWAYRWLLSSWLQNGLSILPGVNLVSNIGFGEDATHTTTTSERSQYANMQTETMQFPLKHPPYLIRNRAADKFEQDTLFDPSLMTRARAKLLRMLGKKVI</sequence>
<name>A0A6M8BHD2_9CYAN</name>
<dbReference type="Proteomes" id="UP000505210">
    <property type="component" value="Chromosome"/>
</dbReference>
<organism evidence="1 2">
    <name type="scientific">Thermoleptolyngbya sichuanensis A183</name>
    <dbReference type="NCBI Taxonomy" id="2737172"/>
    <lineage>
        <taxon>Bacteria</taxon>
        <taxon>Bacillati</taxon>
        <taxon>Cyanobacteriota</taxon>
        <taxon>Cyanophyceae</taxon>
        <taxon>Oculatellales</taxon>
        <taxon>Oculatellaceae</taxon>
        <taxon>Thermoleptolyngbya</taxon>
        <taxon>Thermoleptolyngbya sichuanensis</taxon>
    </lineage>
</organism>
<gene>
    <name evidence="1" type="ORF">HPC62_13365</name>
</gene>
<dbReference type="EMBL" id="CP053661">
    <property type="protein sequence ID" value="QKD83051.1"/>
    <property type="molecule type" value="Genomic_DNA"/>
</dbReference>
<keyword evidence="2" id="KW-1185">Reference proteome</keyword>